<accession>F4PVS7</accession>
<evidence type="ECO:0000313" key="1">
    <source>
        <dbReference type="EMBL" id="EGG20091.1"/>
    </source>
</evidence>
<protein>
    <submittedName>
        <fullName evidence="1">Uncharacterized protein</fullName>
    </submittedName>
</protein>
<dbReference type="AlphaFoldDB" id="F4PVS7"/>
<dbReference type="EMBL" id="GL883013">
    <property type="protein sequence ID" value="EGG20091.1"/>
    <property type="molecule type" value="Genomic_DNA"/>
</dbReference>
<organism evidence="1 2">
    <name type="scientific">Cavenderia fasciculata</name>
    <name type="common">Slime mold</name>
    <name type="synonym">Dictyostelium fasciculatum</name>
    <dbReference type="NCBI Taxonomy" id="261658"/>
    <lineage>
        <taxon>Eukaryota</taxon>
        <taxon>Amoebozoa</taxon>
        <taxon>Evosea</taxon>
        <taxon>Eumycetozoa</taxon>
        <taxon>Dictyostelia</taxon>
        <taxon>Acytosteliales</taxon>
        <taxon>Cavenderiaceae</taxon>
        <taxon>Cavenderia</taxon>
    </lineage>
</organism>
<dbReference type="OMA" id="INDGNCA"/>
<dbReference type="GeneID" id="14872491"/>
<proteinExistence type="predicted"/>
<gene>
    <name evidence="1" type="ORF">DFA_07208</name>
</gene>
<dbReference type="PANTHER" id="PTHR46660">
    <property type="match status" value="1"/>
</dbReference>
<evidence type="ECO:0000313" key="2">
    <source>
        <dbReference type="Proteomes" id="UP000007797"/>
    </source>
</evidence>
<keyword evidence="2" id="KW-1185">Reference proteome</keyword>
<dbReference type="OrthoDB" id="512920at2759"/>
<sequence>MKRRRRNILIISSLKENTGNTVLCERIKLRLLDGDDNDEVNGGQPSSTTTSFTMFDVNKQGYDQFKSIVDQQQLQLNSNSTTQLGSLVIIAVHAYRAGLLLDTLYGSGGNDYNDIPYILVYGGTDLNEMHKKEEKMTVMERVVERATAIVCLTQEMMDKSYRLFDRFVGHEPLKAKTAVIFPSVETTHDISSPSDDDVLKSILQSDDLYPHPSLSLENNLPIFNSYKKDEINLYLLPSGIRTVKDPTYLLDSFIKWSNDKLKLKPIDQQYNILLIVGPKLDESFDTLLNQLQNQGNNNINNNNGNVKNSEGVSTCLLEAMDVGVPCVGRINDGNCAILEDEQLFIL</sequence>
<dbReference type="PANTHER" id="PTHR46660:SF2">
    <property type="entry name" value="GLYCOSYLTRANSFERASE 1 DOMAIN-CONTAINING PROTEIN 1"/>
    <property type="match status" value="1"/>
</dbReference>
<dbReference type="RefSeq" id="XP_004367074.1">
    <property type="nucleotide sequence ID" value="XM_004367017.1"/>
</dbReference>
<name>F4PVS7_CACFS</name>
<dbReference type="InterPro" id="IPR052622">
    <property type="entry name" value="Glycosyltransferase_G1"/>
</dbReference>
<dbReference type="Proteomes" id="UP000007797">
    <property type="component" value="Unassembled WGS sequence"/>
</dbReference>
<dbReference type="KEGG" id="dfa:DFA_07208"/>
<reference evidence="2" key="1">
    <citation type="journal article" date="2011" name="Genome Res.">
        <title>Phylogeny-wide analysis of social amoeba genomes highlights ancient origins for complex intercellular communication.</title>
        <authorList>
            <person name="Heidel A.J."/>
            <person name="Lawal H.M."/>
            <person name="Felder M."/>
            <person name="Schilde C."/>
            <person name="Helps N.R."/>
            <person name="Tunggal B."/>
            <person name="Rivero F."/>
            <person name="John U."/>
            <person name="Schleicher M."/>
            <person name="Eichinger L."/>
            <person name="Platzer M."/>
            <person name="Noegel A.A."/>
            <person name="Schaap P."/>
            <person name="Gloeckner G."/>
        </authorList>
    </citation>
    <scope>NUCLEOTIDE SEQUENCE [LARGE SCALE GENOMIC DNA]</scope>
    <source>
        <strain evidence="2">SH3</strain>
    </source>
</reference>